<evidence type="ECO:0000256" key="7">
    <source>
        <dbReference type="HAMAP-Rule" id="MF_00009"/>
    </source>
</evidence>
<dbReference type="PANTHER" id="PTHR46986:SF1">
    <property type="entry name" value="ENDORIBONUCLEASE YBEY, CHLOROPLASTIC"/>
    <property type="match status" value="1"/>
</dbReference>
<keyword evidence="3 7" id="KW-0479">Metal-binding</keyword>
<dbReference type="SUPFAM" id="SSF55486">
    <property type="entry name" value="Metalloproteases ('zincins'), catalytic domain"/>
    <property type="match status" value="1"/>
</dbReference>
<dbReference type="InterPro" id="IPR002036">
    <property type="entry name" value="YbeY"/>
</dbReference>
<evidence type="ECO:0000256" key="5">
    <source>
        <dbReference type="ARBA" id="ARBA00022801"/>
    </source>
</evidence>
<comment type="subcellular location">
    <subcellularLocation>
        <location evidence="7">Cytoplasm</location>
    </subcellularLocation>
</comment>
<evidence type="ECO:0000256" key="2">
    <source>
        <dbReference type="ARBA" id="ARBA00022722"/>
    </source>
</evidence>
<protein>
    <recommendedName>
        <fullName evidence="7">Endoribonuclease YbeY</fullName>
        <ecNumber evidence="7">3.1.-.-</ecNumber>
    </recommendedName>
</protein>
<organism evidence="8 9">
    <name type="scientific">Candidatus Wolfebacteria bacterium RIFCSPHIGHO2_01_FULL_48_22</name>
    <dbReference type="NCBI Taxonomy" id="1802555"/>
    <lineage>
        <taxon>Bacteria</taxon>
        <taxon>Candidatus Wolfeibacteriota</taxon>
    </lineage>
</organism>
<gene>
    <name evidence="7" type="primary">ybeY</name>
    <name evidence="8" type="ORF">A2755_00800</name>
</gene>
<name>A0A1F8DV76_9BACT</name>
<accession>A0A1F8DV76</accession>
<dbReference type="InterPro" id="IPR023091">
    <property type="entry name" value="MetalPrtase_cat_dom_sf_prd"/>
</dbReference>
<comment type="cofactor">
    <cofactor evidence="7">
        <name>Zn(2+)</name>
        <dbReference type="ChEBI" id="CHEBI:29105"/>
    </cofactor>
    <text evidence="7">Binds 1 zinc ion.</text>
</comment>
<sequence length="145" mass="16793">MNSVSVFSQLGKYASLEKGVRETARTVFRALKKKSVFIEVFLISNSEMRRINKLTWGKDTATNVLSFVEKEAKVKPRSLWPKFNLGRPRRSLGEIYIAPDYIKKNNQSLEHMVVHGLLHLCGYDHITKKDAEKMEKKEIDILKRV</sequence>
<dbReference type="GO" id="GO:0006364">
    <property type="term" value="P:rRNA processing"/>
    <property type="evidence" value="ECO:0007669"/>
    <property type="project" value="UniProtKB-UniRule"/>
</dbReference>
<comment type="function">
    <text evidence="7">Single strand-specific metallo-endoribonuclease involved in late-stage 70S ribosome quality control and in maturation of the 3' terminus of the 16S rRNA.</text>
</comment>
<dbReference type="GO" id="GO:0008270">
    <property type="term" value="F:zinc ion binding"/>
    <property type="evidence" value="ECO:0007669"/>
    <property type="project" value="UniProtKB-UniRule"/>
</dbReference>
<proteinExistence type="inferred from homology"/>
<keyword evidence="7" id="KW-0698">rRNA processing</keyword>
<dbReference type="STRING" id="1802555.A2755_00800"/>
<dbReference type="PANTHER" id="PTHR46986">
    <property type="entry name" value="ENDORIBONUCLEASE YBEY, CHLOROPLASTIC"/>
    <property type="match status" value="1"/>
</dbReference>
<evidence type="ECO:0000256" key="4">
    <source>
        <dbReference type="ARBA" id="ARBA00022759"/>
    </source>
</evidence>
<comment type="caution">
    <text evidence="8">The sequence shown here is derived from an EMBL/GenBank/DDBJ whole genome shotgun (WGS) entry which is preliminary data.</text>
</comment>
<evidence type="ECO:0000256" key="3">
    <source>
        <dbReference type="ARBA" id="ARBA00022723"/>
    </source>
</evidence>
<dbReference type="EC" id="3.1.-.-" evidence="7"/>
<keyword evidence="4 7" id="KW-0255">Endonuclease</keyword>
<feature type="binding site" evidence="7">
    <location>
        <position position="115"/>
    </location>
    <ligand>
        <name>Zn(2+)</name>
        <dbReference type="ChEBI" id="CHEBI:29105"/>
        <note>catalytic</note>
    </ligand>
</feature>
<feature type="binding site" evidence="7">
    <location>
        <position position="119"/>
    </location>
    <ligand>
        <name>Zn(2+)</name>
        <dbReference type="ChEBI" id="CHEBI:29105"/>
        <note>catalytic</note>
    </ligand>
</feature>
<keyword evidence="5 7" id="KW-0378">Hydrolase</keyword>
<dbReference type="GO" id="GO:0004222">
    <property type="term" value="F:metalloendopeptidase activity"/>
    <property type="evidence" value="ECO:0007669"/>
    <property type="project" value="InterPro"/>
</dbReference>
<dbReference type="EMBL" id="MGIP01000005">
    <property type="protein sequence ID" value="OGM91889.1"/>
    <property type="molecule type" value="Genomic_DNA"/>
</dbReference>
<evidence type="ECO:0000256" key="1">
    <source>
        <dbReference type="ARBA" id="ARBA00010875"/>
    </source>
</evidence>
<keyword evidence="2 7" id="KW-0540">Nuclease</keyword>
<evidence type="ECO:0000256" key="6">
    <source>
        <dbReference type="ARBA" id="ARBA00022833"/>
    </source>
</evidence>
<dbReference type="Pfam" id="PF02130">
    <property type="entry name" value="YbeY"/>
    <property type="match status" value="1"/>
</dbReference>
<keyword evidence="6 7" id="KW-0862">Zinc</keyword>
<feature type="binding site" evidence="7">
    <location>
        <position position="125"/>
    </location>
    <ligand>
        <name>Zn(2+)</name>
        <dbReference type="ChEBI" id="CHEBI:29105"/>
        <note>catalytic</note>
    </ligand>
</feature>
<keyword evidence="7" id="KW-0963">Cytoplasm</keyword>
<evidence type="ECO:0000313" key="9">
    <source>
        <dbReference type="Proteomes" id="UP000177029"/>
    </source>
</evidence>
<reference evidence="8 9" key="1">
    <citation type="journal article" date="2016" name="Nat. Commun.">
        <title>Thousands of microbial genomes shed light on interconnected biogeochemical processes in an aquifer system.</title>
        <authorList>
            <person name="Anantharaman K."/>
            <person name="Brown C.T."/>
            <person name="Hug L.A."/>
            <person name="Sharon I."/>
            <person name="Castelle C.J."/>
            <person name="Probst A.J."/>
            <person name="Thomas B.C."/>
            <person name="Singh A."/>
            <person name="Wilkins M.J."/>
            <person name="Karaoz U."/>
            <person name="Brodie E.L."/>
            <person name="Williams K.H."/>
            <person name="Hubbard S.S."/>
            <person name="Banfield J.F."/>
        </authorList>
    </citation>
    <scope>NUCLEOTIDE SEQUENCE [LARGE SCALE GENOMIC DNA]</scope>
</reference>
<dbReference type="HAMAP" id="MF_00009">
    <property type="entry name" value="Endoribonucl_YbeY"/>
    <property type="match status" value="1"/>
</dbReference>
<keyword evidence="7" id="KW-0690">Ribosome biogenesis</keyword>
<comment type="similarity">
    <text evidence="1 7">Belongs to the endoribonuclease YbeY family.</text>
</comment>
<dbReference type="NCBIfam" id="TIGR00043">
    <property type="entry name" value="rRNA maturation RNase YbeY"/>
    <property type="match status" value="1"/>
</dbReference>
<dbReference type="AlphaFoldDB" id="A0A1F8DV76"/>
<dbReference type="GO" id="GO:0005737">
    <property type="term" value="C:cytoplasm"/>
    <property type="evidence" value="ECO:0007669"/>
    <property type="project" value="UniProtKB-SubCell"/>
</dbReference>
<dbReference type="Gene3D" id="3.40.390.30">
    <property type="entry name" value="Metalloproteases ('zincins'), catalytic domain"/>
    <property type="match status" value="1"/>
</dbReference>
<dbReference type="GO" id="GO:0004521">
    <property type="term" value="F:RNA endonuclease activity"/>
    <property type="evidence" value="ECO:0007669"/>
    <property type="project" value="UniProtKB-UniRule"/>
</dbReference>
<dbReference type="Proteomes" id="UP000177029">
    <property type="component" value="Unassembled WGS sequence"/>
</dbReference>
<evidence type="ECO:0000313" key="8">
    <source>
        <dbReference type="EMBL" id="OGM91889.1"/>
    </source>
</evidence>